<dbReference type="EMBL" id="JAUSVX010000011">
    <property type="protein sequence ID" value="MDQ0472114.1"/>
    <property type="molecule type" value="Genomic_DNA"/>
</dbReference>
<gene>
    <name evidence="3" type="ORF">QO011_005143</name>
</gene>
<organism evidence="3 4">
    <name type="scientific">Labrys wisconsinensis</name>
    <dbReference type="NCBI Taxonomy" id="425677"/>
    <lineage>
        <taxon>Bacteria</taxon>
        <taxon>Pseudomonadati</taxon>
        <taxon>Pseudomonadota</taxon>
        <taxon>Alphaproteobacteria</taxon>
        <taxon>Hyphomicrobiales</taxon>
        <taxon>Xanthobacteraceae</taxon>
        <taxon>Labrys</taxon>
    </lineage>
</organism>
<evidence type="ECO:0000256" key="1">
    <source>
        <dbReference type="ARBA" id="ARBA00006484"/>
    </source>
</evidence>
<dbReference type="Gene3D" id="3.40.50.720">
    <property type="entry name" value="NAD(P)-binding Rossmann-like Domain"/>
    <property type="match status" value="1"/>
</dbReference>
<dbReference type="GO" id="GO:0004316">
    <property type="term" value="F:3-oxoacyl-[acyl-carrier-protein] reductase (NADPH) activity"/>
    <property type="evidence" value="ECO:0007669"/>
    <property type="project" value="UniProtKB-EC"/>
</dbReference>
<dbReference type="PANTHER" id="PTHR24321">
    <property type="entry name" value="DEHYDROGENASES, SHORT CHAIN"/>
    <property type="match status" value="1"/>
</dbReference>
<evidence type="ECO:0000256" key="2">
    <source>
        <dbReference type="ARBA" id="ARBA00023002"/>
    </source>
</evidence>
<dbReference type="PRINTS" id="PR00081">
    <property type="entry name" value="GDHRDH"/>
</dbReference>
<dbReference type="EC" id="1.1.1.100" evidence="3"/>
<protein>
    <submittedName>
        <fullName evidence="3">3-oxoacyl-[acyl-carrier protein] reductase</fullName>
        <ecNumber evidence="3">1.1.1.100</ecNumber>
    </submittedName>
</protein>
<dbReference type="PRINTS" id="PR00080">
    <property type="entry name" value="SDRFAMILY"/>
</dbReference>
<dbReference type="InterPro" id="IPR002347">
    <property type="entry name" value="SDR_fam"/>
</dbReference>
<sequence length="247" mass="26244">MNRIELSGQVAVISGGTGGIGLATARRLSGAGATVVLWDINEQALAAAAAELSGVHGMTVDMLDAEAVSARTEEVMRRFGRIDILVNCIGIEARRASVVDYDVAEWRRLVDINLTATFIACKYVVRAMQQRDYGRVVTISSTAGKDGNAFDAAYSSAKAGIMGFTKCIGKELATTGIRVNCVCPAAIESPLFSRLPPEQQQFSIGKIPMGRLGKVDEVASMIAWLCTEECSFSTGATFDVSGGRSTY</sequence>
<dbReference type="Proteomes" id="UP001242480">
    <property type="component" value="Unassembled WGS sequence"/>
</dbReference>
<proteinExistence type="inferred from homology"/>
<reference evidence="3 4" key="1">
    <citation type="submission" date="2023-07" db="EMBL/GenBank/DDBJ databases">
        <title>Genomic Encyclopedia of Type Strains, Phase IV (KMG-IV): sequencing the most valuable type-strain genomes for metagenomic binning, comparative biology and taxonomic classification.</title>
        <authorList>
            <person name="Goeker M."/>
        </authorList>
    </citation>
    <scope>NUCLEOTIDE SEQUENCE [LARGE SCALE GENOMIC DNA]</scope>
    <source>
        <strain evidence="3 4">DSM 19619</strain>
    </source>
</reference>
<accession>A0ABU0JCV9</accession>
<dbReference type="PANTHER" id="PTHR24321:SF15">
    <property type="entry name" value="OXIDOREDUCTASE UCPA"/>
    <property type="match status" value="1"/>
</dbReference>
<dbReference type="Pfam" id="PF13561">
    <property type="entry name" value="adh_short_C2"/>
    <property type="match status" value="1"/>
</dbReference>
<dbReference type="RefSeq" id="WP_307278397.1">
    <property type="nucleotide sequence ID" value="NZ_JAUSVX010000011.1"/>
</dbReference>
<keyword evidence="2 3" id="KW-0560">Oxidoreductase</keyword>
<comment type="similarity">
    <text evidence="1">Belongs to the short-chain dehydrogenases/reductases (SDR) family.</text>
</comment>
<dbReference type="InterPro" id="IPR036291">
    <property type="entry name" value="NAD(P)-bd_dom_sf"/>
</dbReference>
<dbReference type="PROSITE" id="PS00061">
    <property type="entry name" value="ADH_SHORT"/>
    <property type="match status" value="1"/>
</dbReference>
<keyword evidence="4" id="KW-1185">Reference proteome</keyword>
<name>A0ABU0JCV9_9HYPH</name>
<dbReference type="SUPFAM" id="SSF51735">
    <property type="entry name" value="NAD(P)-binding Rossmann-fold domains"/>
    <property type="match status" value="1"/>
</dbReference>
<dbReference type="CDD" id="cd05233">
    <property type="entry name" value="SDR_c"/>
    <property type="match status" value="1"/>
</dbReference>
<comment type="caution">
    <text evidence="3">The sequence shown here is derived from an EMBL/GenBank/DDBJ whole genome shotgun (WGS) entry which is preliminary data.</text>
</comment>
<evidence type="ECO:0000313" key="4">
    <source>
        <dbReference type="Proteomes" id="UP001242480"/>
    </source>
</evidence>
<evidence type="ECO:0000313" key="3">
    <source>
        <dbReference type="EMBL" id="MDQ0472114.1"/>
    </source>
</evidence>
<dbReference type="InterPro" id="IPR020904">
    <property type="entry name" value="Sc_DH/Rdtase_CS"/>
</dbReference>